<feature type="domain" description="UspA" evidence="2">
    <location>
        <begin position="161"/>
        <end position="281"/>
    </location>
</feature>
<sequence length="289" mass="31789">MNRHLLVAVSDNPRAIHGVRFVSSFFSTETDLKLTLFAAFPTGPKVWLEEQSYETMNEAAATSGKYEQQFRRALNTARTMLTSGGFDAANIDQKCVPQSGTRVEDIIKEGERGLYDAVVLGKRGLAKLEQLMEQSVSEEMVKRRSNVPTWICRTPDEDNSNVLLCLDGSESSYRMADHVGFILGLEPRHHVTLLHVRNNTSAQETSAIFNQARQIMNDNAIGAERIHEQILDGGRPAAAILDMAHRERFAAIGVGRTGTGKGLLGRLFIGSVSKELLKGLSSSALWVCG</sequence>
<dbReference type="PANTHER" id="PTHR46268">
    <property type="entry name" value="STRESS RESPONSE PROTEIN NHAX"/>
    <property type="match status" value="1"/>
</dbReference>
<keyword evidence="4" id="KW-1185">Reference proteome</keyword>
<dbReference type="RefSeq" id="WP_159447135.1">
    <property type="nucleotide sequence ID" value="NZ_FUYC01000003.1"/>
</dbReference>
<name>A0A1T4WJ04_9BACT</name>
<dbReference type="OrthoDB" id="5430193at2"/>
<dbReference type="CDD" id="cd00293">
    <property type="entry name" value="USP-like"/>
    <property type="match status" value="2"/>
</dbReference>
<evidence type="ECO:0000313" key="3">
    <source>
        <dbReference type="EMBL" id="SKA77336.1"/>
    </source>
</evidence>
<dbReference type="PANTHER" id="PTHR46268:SF6">
    <property type="entry name" value="UNIVERSAL STRESS PROTEIN UP12"/>
    <property type="match status" value="1"/>
</dbReference>
<evidence type="ECO:0000256" key="1">
    <source>
        <dbReference type="ARBA" id="ARBA00008791"/>
    </source>
</evidence>
<proteinExistence type="inferred from homology"/>
<dbReference type="Gene3D" id="3.40.50.12370">
    <property type="match status" value="1"/>
</dbReference>
<dbReference type="InterPro" id="IPR006016">
    <property type="entry name" value="UspA"/>
</dbReference>
<evidence type="ECO:0000259" key="2">
    <source>
        <dbReference type="Pfam" id="PF00582"/>
    </source>
</evidence>
<dbReference type="Proteomes" id="UP000190027">
    <property type="component" value="Unassembled WGS sequence"/>
</dbReference>
<dbReference type="SUPFAM" id="SSF52402">
    <property type="entry name" value="Adenine nucleotide alpha hydrolases-like"/>
    <property type="match status" value="2"/>
</dbReference>
<organism evidence="3 4">
    <name type="scientific">Paucidesulfovibrio gracilis DSM 16080</name>
    <dbReference type="NCBI Taxonomy" id="1121449"/>
    <lineage>
        <taxon>Bacteria</taxon>
        <taxon>Pseudomonadati</taxon>
        <taxon>Thermodesulfobacteriota</taxon>
        <taxon>Desulfovibrionia</taxon>
        <taxon>Desulfovibrionales</taxon>
        <taxon>Desulfovibrionaceae</taxon>
        <taxon>Paucidesulfovibrio</taxon>
    </lineage>
</organism>
<dbReference type="Pfam" id="PF00582">
    <property type="entry name" value="Usp"/>
    <property type="match status" value="2"/>
</dbReference>
<gene>
    <name evidence="3" type="ORF">SAMN02745704_00971</name>
</gene>
<accession>A0A1T4WJ04</accession>
<feature type="domain" description="UspA" evidence="2">
    <location>
        <begin position="1"/>
        <end position="153"/>
    </location>
</feature>
<protein>
    <submittedName>
        <fullName evidence="3">Nucleotide-binding universal stress protein, UspA family</fullName>
    </submittedName>
</protein>
<dbReference type="STRING" id="1121449.SAMN02745704_00971"/>
<evidence type="ECO:0000313" key="4">
    <source>
        <dbReference type="Proteomes" id="UP000190027"/>
    </source>
</evidence>
<comment type="similarity">
    <text evidence="1">Belongs to the universal stress protein A family.</text>
</comment>
<dbReference type="EMBL" id="FUYC01000003">
    <property type="protein sequence ID" value="SKA77336.1"/>
    <property type="molecule type" value="Genomic_DNA"/>
</dbReference>
<dbReference type="AlphaFoldDB" id="A0A1T4WJ04"/>
<reference evidence="3 4" key="1">
    <citation type="submission" date="2017-02" db="EMBL/GenBank/DDBJ databases">
        <authorList>
            <person name="Peterson S.W."/>
        </authorList>
    </citation>
    <scope>NUCLEOTIDE SEQUENCE [LARGE SCALE GENOMIC DNA]</scope>
    <source>
        <strain evidence="3 4">DSM 16080</strain>
    </source>
</reference>